<reference evidence="2" key="1">
    <citation type="submission" date="2017-02" db="EMBL/GenBank/DDBJ databases">
        <authorList>
            <person name="Varghese N."/>
            <person name="Submissions S."/>
        </authorList>
    </citation>
    <scope>NUCLEOTIDE SEQUENCE [LARGE SCALE GENOMIC DNA]</scope>
    <source>
        <strain evidence="2">ATCC 35199</strain>
    </source>
</reference>
<keyword evidence="2" id="KW-1185">Reference proteome</keyword>
<accession>A0A1T5A0J1</accession>
<protein>
    <submittedName>
        <fullName evidence="1">Uncharacterized protein</fullName>
    </submittedName>
</protein>
<proteinExistence type="predicted"/>
<sequence>MENISNYSDYKKKVKDINVRSEIFNNMLNIFDNHITESIREIEESNFEGAEITLKLKIEVVEQTEDGDQNTGMPSYYYKQPVFNYNINSTLKKTNKSEGIYSEKSELCYQNGKYVLVPVNELQISIFDEVK</sequence>
<dbReference type="EMBL" id="FUYN01000001">
    <property type="protein sequence ID" value="SKB28490.1"/>
    <property type="molecule type" value="Genomic_DNA"/>
</dbReference>
<name>A0A1T5A0J1_9FIRM</name>
<evidence type="ECO:0000313" key="1">
    <source>
        <dbReference type="EMBL" id="SKB28490.1"/>
    </source>
</evidence>
<dbReference type="AlphaFoldDB" id="A0A1T5A0J1"/>
<dbReference type="OrthoDB" id="2616789at2"/>
<dbReference type="Proteomes" id="UP000243406">
    <property type="component" value="Unassembled WGS sequence"/>
</dbReference>
<gene>
    <name evidence="1" type="ORF">SAMN02745120_0620</name>
</gene>
<dbReference type="RefSeq" id="WP_079588581.1">
    <property type="nucleotide sequence ID" value="NZ_FUYN01000001.1"/>
</dbReference>
<organism evidence="1 2">
    <name type="scientific">Acetoanaerobium noterae</name>
    <dbReference type="NCBI Taxonomy" id="745369"/>
    <lineage>
        <taxon>Bacteria</taxon>
        <taxon>Bacillati</taxon>
        <taxon>Bacillota</taxon>
        <taxon>Clostridia</taxon>
        <taxon>Peptostreptococcales</taxon>
        <taxon>Filifactoraceae</taxon>
        <taxon>Acetoanaerobium</taxon>
    </lineage>
</organism>
<evidence type="ECO:0000313" key="2">
    <source>
        <dbReference type="Proteomes" id="UP000243406"/>
    </source>
</evidence>